<sequence>MSQTPGQTVRVRLLFADQGTFHPETVHVPLDMLSRYDRLVDLLREEESVTRQLFVDMGRLVSAAVIGDDEQD</sequence>
<evidence type="ECO:0000313" key="1">
    <source>
        <dbReference type="EMBL" id="CAA9358620.1"/>
    </source>
</evidence>
<protein>
    <submittedName>
        <fullName evidence="1">Uncharacterized protein</fullName>
    </submittedName>
</protein>
<dbReference type="AlphaFoldDB" id="A0A6J4MG07"/>
<name>A0A6J4MG07_9BACT</name>
<reference evidence="1" key="1">
    <citation type="submission" date="2020-02" db="EMBL/GenBank/DDBJ databases">
        <authorList>
            <person name="Meier V. D."/>
        </authorList>
    </citation>
    <scope>NUCLEOTIDE SEQUENCE</scope>
    <source>
        <strain evidence="1">AVDCRST_MAG89</strain>
    </source>
</reference>
<organism evidence="1">
    <name type="scientific">uncultured Gemmatimonadota bacterium</name>
    <dbReference type="NCBI Taxonomy" id="203437"/>
    <lineage>
        <taxon>Bacteria</taxon>
        <taxon>Pseudomonadati</taxon>
        <taxon>Gemmatimonadota</taxon>
        <taxon>environmental samples</taxon>
    </lineage>
</organism>
<gene>
    <name evidence="1" type="ORF">AVDCRST_MAG89-3598</name>
</gene>
<accession>A0A6J4MG07</accession>
<proteinExistence type="predicted"/>
<dbReference type="EMBL" id="CADCTV010000750">
    <property type="protein sequence ID" value="CAA9358620.1"/>
    <property type="molecule type" value="Genomic_DNA"/>
</dbReference>